<keyword evidence="4 8" id="KW-0813">Transport</keyword>
<dbReference type="InterPro" id="IPR028366">
    <property type="entry name" value="PhoU"/>
</dbReference>
<dbReference type="PANTHER" id="PTHR42930:SF3">
    <property type="entry name" value="PHOSPHATE-SPECIFIC TRANSPORT SYSTEM ACCESSORY PROTEIN PHOU"/>
    <property type="match status" value="1"/>
</dbReference>
<evidence type="ECO:0000256" key="6">
    <source>
        <dbReference type="ARBA" id="ARBA00022592"/>
    </source>
</evidence>
<evidence type="ECO:0000256" key="5">
    <source>
        <dbReference type="ARBA" id="ARBA00022490"/>
    </source>
</evidence>
<dbReference type="GO" id="GO:0005737">
    <property type="term" value="C:cytoplasm"/>
    <property type="evidence" value="ECO:0007669"/>
    <property type="project" value="UniProtKB-SubCell"/>
</dbReference>
<evidence type="ECO:0000256" key="4">
    <source>
        <dbReference type="ARBA" id="ARBA00022448"/>
    </source>
</evidence>
<dbReference type="GO" id="GO:0030643">
    <property type="term" value="P:intracellular phosphate ion homeostasis"/>
    <property type="evidence" value="ECO:0007669"/>
    <property type="project" value="InterPro"/>
</dbReference>
<evidence type="ECO:0000256" key="7">
    <source>
        <dbReference type="ARBA" id="ARBA00056181"/>
    </source>
</evidence>
<dbReference type="AlphaFoldDB" id="A0A3D0W850"/>
<name>A0A3D0W850_9SPHN</name>
<proteinExistence type="inferred from homology"/>
<sequence length="224" mass="24498">MNEHTVKVFDNELGQLRGLVAQMGGLAEQAIEQAVAALVRGDLSAAARVVEGDRGIDALEEEVEGLAVQLIALRAPMADDLREVLTGMKFANTLERVADHAKNIAKRVSEIDTSVRIEPMSVLPAMASVAGEMLHDVLDAFAARDVEAARRVCERDRAVDDLYNSIFRALVTFMMENPKSISQAAHLLFIAKNLERIGDQATNLAEMVHYAATGERMVERERAS</sequence>
<evidence type="ECO:0000259" key="9">
    <source>
        <dbReference type="Pfam" id="PF01895"/>
    </source>
</evidence>
<keyword evidence="5 8" id="KW-0963">Cytoplasm</keyword>
<dbReference type="NCBIfam" id="TIGR02135">
    <property type="entry name" value="phoU_full"/>
    <property type="match status" value="1"/>
</dbReference>
<dbReference type="PANTHER" id="PTHR42930">
    <property type="entry name" value="PHOSPHATE-SPECIFIC TRANSPORT SYSTEM ACCESSORY PROTEIN PHOU"/>
    <property type="match status" value="1"/>
</dbReference>
<feature type="domain" description="PhoU" evidence="9">
    <location>
        <begin position="21"/>
        <end position="108"/>
    </location>
</feature>
<keyword evidence="6 8" id="KW-0592">Phosphate transport</keyword>
<comment type="subunit">
    <text evidence="3 8">Homodimer.</text>
</comment>
<dbReference type="Gene3D" id="1.20.58.220">
    <property type="entry name" value="Phosphate transport system protein phou homolog 2, domain 2"/>
    <property type="match status" value="2"/>
</dbReference>
<gene>
    <name evidence="10" type="primary">phoU</name>
    <name evidence="10" type="ORF">DEP91_01765</name>
</gene>
<dbReference type="FunFam" id="1.20.58.220:FF:000004">
    <property type="entry name" value="Phosphate-specific transport system accessory protein PhoU"/>
    <property type="match status" value="1"/>
</dbReference>
<dbReference type="Proteomes" id="UP000262699">
    <property type="component" value="Unassembled WGS sequence"/>
</dbReference>
<dbReference type="GO" id="GO:0045936">
    <property type="term" value="P:negative regulation of phosphate metabolic process"/>
    <property type="evidence" value="ECO:0007669"/>
    <property type="project" value="InterPro"/>
</dbReference>
<dbReference type="Pfam" id="PF01895">
    <property type="entry name" value="PhoU"/>
    <property type="match status" value="2"/>
</dbReference>
<comment type="function">
    <text evidence="7 8">Plays a role in the regulation of phosphate uptake.</text>
</comment>
<evidence type="ECO:0000256" key="1">
    <source>
        <dbReference type="ARBA" id="ARBA00004496"/>
    </source>
</evidence>
<evidence type="ECO:0000256" key="2">
    <source>
        <dbReference type="ARBA" id="ARBA00008107"/>
    </source>
</evidence>
<evidence type="ECO:0000256" key="8">
    <source>
        <dbReference type="PIRNR" id="PIRNR003107"/>
    </source>
</evidence>
<comment type="subcellular location">
    <subcellularLocation>
        <location evidence="1 8">Cytoplasm</location>
    </subcellularLocation>
</comment>
<reference evidence="10 11" key="1">
    <citation type="journal article" date="2018" name="Nat. Biotechnol.">
        <title>A standardized bacterial taxonomy based on genome phylogeny substantially revises the tree of life.</title>
        <authorList>
            <person name="Parks D.H."/>
            <person name="Chuvochina M."/>
            <person name="Waite D.W."/>
            <person name="Rinke C."/>
            <person name="Skarshewski A."/>
            <person name="Chaumeil P.A."/>
            <person name="Hugenholtz P."/>
        </authorList>
    </citation>
    <scope>NUCLEOTIDE SEQUENCE [LARGE SCALE GENOMIC DNA]</scope>
    <source>
        <strain evidence="10">UBA9015</strain>
    </source>
</reference>
<evidence type="ECO:0000313" key="11">
    <source>
        <dbReference type="Proteomes" id="UP000262699"/>
    </source>
</evidence>
<dbReference type="PIRSF" id="PIRSF003107">
    <property type="entry name" value="PhoU"/>
    <property type="match status" value="1"/>
</dbReference>
<evidence type="ECO:0000313" key="10">
    <source>
        <dbReference type="EMBL" id="HCB74896.1"/>
    </source>
</evidence>
<dbReference type="GO" id="GO:0006817">
    <property type="term" value="P:phosphate ion transport"/>
    <property type="evidence" value="ECO:0007669"/>
    <property type="project" value="UniProtKB-KW"/>
</dbReference>
<dbReference type="InterPro" id="IPR026022">
    <property type="entry name" value="PhoU_dom"/>
</dbReference>
<dbReference type="SUPFAM" id="SSF109755">
    <property type="entry name" value="PhoU-like"/>
    <property type="match status" value="1"/>
</dbReference>
<organism evidence="10 11">
    <name type="scientific">Sphingomonas bacterium</name>
    <dbReference type="NCBI Taxonomy" id="1895847"/>
    <lineage>
        <taxon>Bacteria</taxon>
        <taxon>Pseudomonadati</taxon>
        <taxon>Pseudomonadota</taxon>
        <taxon>Alphaproteobacteria</taxon>
        <taxon>Sphingomonadales</taxon>
        <taxon>Sphingomonadaceae</taxon>
        <taxon>Sphingomonas</taxon>
    </lineage>
</organism>
<feature type="domain" description="PhoU" evidence="9">
    <location>
        <begin position="125"/>
        <end position="208"/>
    </location>
</feature>
<comment type="similarity">
    <text evidence="2 8">Belongs to the PhoU family.</text>
</comment>
<dbReference type="InterPro" id="IPR038078">
    <property type="entry name" value="PhoU-like_sf"/>
</dbReference>
<evidence type="ECO:0000256" key="3">
    <source>
        <dbReference type="ARBA" id="ARBA00011738"/>
    </source>
</evidence>
<accession>A0A3D0W850</accession>
<dbReference type="EMBL" id="DOYJ01000056">
    <property type="protein sequence ID" value="HCB74896.1"/>
    <property type="molecule type" value="Genomic_DNA"/>
</dbReference>
<protein>
    <recommendedName>
        <fullName evidence="8">Phosphate-specific transport system accessory protein PhoU</fullName>
    </recommendedName>
</protein>
<comment type="caution">
    <text evidence="10">The sequence shown here is derived from an EMBL/GenBank/DDBJ whole genome shotgun (WGS) entry which is preliminary data.</text>
</comment>